<protein>
    <submittedName>
        <fullName evidence="4">Pentatricopeptide repeat-containing protein At1g62670, mitochondrial-like</fullName>
    </submittedName>
</protein>
<evidence type="ECO:0000313" key="4">
    <source>
        <dbReference type="RefSeq" id="XP_016474065.1"/>
    </source>
</evidence>
<dbReference type="NCBIfam" id="TIGR00756">
    <property type="entry name" value="PPR"/>
    <property type="match status" value="4"/>
</dbReference>
<organism evidence="4">
    <name type="scientific">Nicotiana tabacum</name>
    <name type="common">Common tobacco</name>
    <dbReference type="NCBI Taxonomy" id="4097"/>
    <lineage>
        <taxon>Eukaryota</taxon>
        <taxon>Viridiplantae</taxon>
        <taxon>Streptophyta</taxon>
        <taxon>Embryophyta</taxon>
        <taxon>Tracheophyta</taxon>
        <taxon>Spermatophyta</taxon>
        <taxon>Magnoliopsida</taxon>
        <taxon>eudicotyledons</taxon>
        <taxon>Gunneridae</taxon>
        <taxon>Pentapetalae</taxon>
        <taxon>asterids</taxon>
        <taxon>lamiids</taxon>
        <taxon>Solanales</taxon>
        <taxon>Solanaceae</taxon>
        <taxon>Nicotianoideae</taxon>
        <taxon>Nicotianeae</taxon>
        <taxon>Nicotiana</taxon>
    </lineage>
</organism>
<dbReference type="Pfam" id="PF12854">
    <property type="entry name" value="PPR_1"/>
    <property type="match status" value="1"/>
</dbReference>
<accession>A0A1S4ABM5</accession>
<dbReference type="InterPro" id="IPR002885">
    <property type="entry name" value="PPR_rpt"/>
</dbReference>
<gene>
    <name evidence="4" type="primary">LOC107795872</name>
</gene>
<dbReference type="PROSITE" id="PS51375">
    <property type="entry name" value="PPR"/>
    <property type="match status" value="4"/>
</dbReference>
<feature type="repeat" description="PPR" evidence="3">
    <location>
        <begin position="247"/>
        <end position="281"/>
    </location>
</feature>
<evidence type="ECO:0000256" key="3">
    <source>
        <dbReference type="PROSITE-ProRule" id="PRU00708"/>
    </source>
</evidence>
<comment type="similarity">
    <text evidence="1">Belongs to the PPR family. P subfamily.</text>
</comment>
<dbReference type="OMA" id="EIAHQMI"/>
<dbReference type="KEGG" id="nta:107795872"/>
<keyword evidence="2" id="KW-0677">Repeat</keyword>
<dbReference type="Pfam" id="PF13041">
    <property type="entry name" value="PPR_2"/>
    <property type="match status" value="2"/>
</dbReference>
<dbReference type="InterPro" id="IPR011990">
    <property type="entry name" value="TPR-like_helical_dom_sf"/>
</dbReference>
<proteinExistence type="inferred from homology"/>
<name>A0A1S4ABM5_TOBAC</name>
<feature type="repeat" description="PPR" evidence="3">
    <location>
        <begin position="282"/>
        <end position="316"/>
    </location>
</feature>
<dbReference type="PANTHER" id="PTHR46128:SF358">
    <property type="entry name" value="TETRATRICOPEPTIDE REPEAT (TPR)-LIKE SUPERFAMILY PROTEIN"/>
    <property type="match status" value="1"/>
</dbReference>
<dbReference type="AlphaFoldDB" id="A0A1S4ABM5"/>
<dbReference type="PANTHER" id="PTHR46128">
    <property type="entry name" value="MITOCHONDRIAL GROUP I INTRON SPLICING FACTOR CCM1"/>
    <property type="match status" value="1"/>
</dbReference>
<sequence length="370" mass="41872">MVLEWLQDVALRSGSRGYLSLYDTVSSQKLPSYNTFISFLALSHVNPKIAHSSFAIGRRDYSSSPSNTFISTKGKLRVSNRFENVKCLDDAVSVFRQMVREQPLPSPVSFSKLLKIMVNMKHYSDVVSLFGEMQKLGISTNEFILSIVINSYCLMHRADLGFSVLAIFFKTGIPYNVVTFNTLIGGLFAENKVKDAVHLFKKLTRENICEPNEVMYATVMNGLSKRGHTGKFFSLLRLMEQGSTKPDTCIYSIVIDALCKDRMLDDAINLLNEMKQKGVPPDIITYSSLIDGLCKFGRWENVRTMFDEMVNLNIYPTVYTFSIVINGLCKEGKAEDRRGNNETHDQKRCGAYCGHLQCNSRWILFAWSNG</sequence>
<dbReference type="Pfam" id="PF01535">
    <property type="entry name" value="PPR"/>
    <property type="match status" value="1"/>
</dbReference>
<dbReference type="PaxDb" id="4097-A0A1S4ABM5"/>
<dbReference type="SMR" id="A0A1S4ABM5"/>
<dbReference type="RefSeq" id="XP_016474065.1">
    <property type="nucleotide sequence ID" value="XM_016618579.1"/>
</dbReference>
<feature type="repeat" description="PPR" evidence="3">
    <location>
        <begin position="176"/>
        <end position="210"/>
    </location>
</feature>
<feature type="repeat" description="PPR" evidence="3">
    <location>
        <begin position="212"/>
        <end position="246"/>
    </location>
</feature>
<reference evidence="4" key="1">
    <citation type="submission" date="2025-08" db="UniProtKB">
        <authorList>
            <consortium name="RefSeq"/>
        </authorList>
    </citation>
    <scope>IDENTIFICATION</scope>
</reference>
<evidence type="ECO:0000256" key="2">
    <source>
        <dbReference type="ARBA" id="ARBA00022737"/>
    </source>
</evidence>
<dbReference type="Gene3D" id="1.25.40.10">
    <property type="entry name" value="Tetratricopeptide repeat domain"/>
    <property type="match status" value="3"/>
</dbReference>
<evidence type="ECO:0000256" key="1">
    <source>
        <dbReference type="ARBA" id="ARBA00007626"/>
    </source>
</evidence>
<dbReference type="OrthoDB" id="185373at2759"/>
<dbReference type="InterPro" id="IPR050872">
    <property type="entry name" value="PPR_P_subfamily"/>
</dbReference>